<dbReference type="GO" id="GO:0140359">
    <property type="term" value="F:ABC-type transporter activity"/>
    <property type="evidence" value="ECO:0007669"/>
    <property type="project" value="InterPro"/>
</dbReference>
<evidence type="ECO:0000256" key="2">
    <source>
        <dbReference type="ARBA" id="ARBA00022692"/>
    </source>
</evidence>
<feature type="transmembrane region" description="Helical" evidence="5">
    <location>
        <begin position="248"/>
        <end position="271"/>
    </location>
</feature>
<name>A0A846U5A3_9MOLU</name>
<accession>A0A846U5A3</accession>
<proteinExistence type="predicted"/>
<evidence type="ECO:0000256" key="4">
    <source>
        <dbReference type="ARBA" id="ARBA00023136"/>
    </source>
</evidence>
<evidence type="ECO:0000313" key="8">
    <source>
        <dbReference type="Proteomes" id="UP000584587"/>
    </source>
</evidence>
<organism evidence="7 8">
    <name type="scientific">Spiroplasma platyhelix PALS-1</name>
    <dbReference type="NCBI Taxonomy" id="1276218"/>
    <lineage>
        <taxon>Bacteria</taxon>
        <taxon>Bacillati</taxon>
        <taxon>Mycoplasmatota</taxon>
        <taxon>Mollicutes</taxon>
        <taxon>Entomoplasmatales</taxon>
        <taxon>Spiroplasmataceae</taxon>
        <taxon>Spiroplasma</taxon>
    </lineage>
</organism>
<keyword evidence="4 5" id="KW-0472">Membrane</keyword>
<feature type="transmembrane region" description="Helical" evidence="5">
    <location>
        <begin position="35"/>
        <end position="52"/>
    </location>
</feature>
<gene>
    <name evidence="7" type="ORF">HER12_02565</name>
</gene>
<evidence type="ECO:0000313" key="7">
    <source>
        <dbReference type="EMBL" id="NKE38637.1"/>
    </source>
</evidence>
<evidence type="ECO:0000259" key="6">
    <source>
        <dbReference type="Pfam" id="PF12698"/>
    </source>
</evidence>
<protein>
    <submittedName>
        <fullName evidence="7">ABC transporter permease</fullName>
    </submittedName>
</protein>
<keyword evidence="8" id="KW-1185">Reference proteome</keyword>
<feature type="transmembrane region" description="Helical" evidence="5">
    <location>
        <begin position="64"/>
        <end position="85"/>
    </location>
</feature>
<dbReference type="EMBL" id="JAAVVK010000002">
    <property type="protein sequence ID" value="NKE38637.1"/>
    <property type="molecule type" value="Genomic_DNA"/>
</dbReference>
<comment type="caution">
    <text evidence="7">The sequence shown here is derived from an EMBL/GenBank/DDBJ whole genome shotgun (WGS) entry which is preliminary data.</text>
</comment>
<evidence type="ECO:0000256" key="5">
    <source>
        <dbReference type="SAM" id="Phobius"/>
    </source>
</evidence>
<keyword evidence="2 5" id="KW-0812">Transmembrane</keyword>
<feature type="transmembrane region" description="Helical" evidence="5">
    <location>
        <begin position="183"/>
        <end position="201"/>
    </location>
</feature>
<dbReference type="RefSeq" id="WP_168105112.1">
    <property type="nucleotide sequence ID" value="NZ_CP051215.1"/>
</dbReference>
<feature type="transmembrane region" description="Helical" evidence="5">
    <location>
        <begin position="148"/>
        <end position="171"/>
    </location>
</feature>
<reference evidence="7 8" key="1">
    <citation type="submission" date="2020-04" db="EMBL/GenBank/DDBJ databases">
        <title>Complete genome sequence of Spiroplasma platyhelix ATCC 51748, an insect isolate.</title>
        <authorList>
            <person name="Green E.A."/>
            <person name="Klassen J.L."/>
        </authorList>
    </citation>
    <scope>NUCLEOTIDE SEQUENCE [LARGE SCALE GENOMIC DNA]</scope>
    <source>
        <strain evidence="7 8">PALS-1</strain>
    </source>
</reference>
<dbReference type="AlphaFoldDB" id="A0A846U5A3"/>
<dbReference type="Proteomes" id="UP000584587">
    <property type="component" value="Unassembled WGS sequence"/>
</dbReference>
<evidence type="ECO:0000256" key="3">
    <source>
        <dbReference type="ARBA" id="ARBA00022989"/>
    </source>
</evidence>
<dbReference type="GO" id="GO:0016020">
    <property type="term" value="C:membrane"/>
    <property type="evidence" value="ECO:0007669"/>
    <property type="project" value="UniProtKB-SubCell"/>
</dbReference>
<feature type="domain" description="ABC-2 type transporter transmembrane" evidence="6">
    <location>
        <begin position="62"/>
        <end position="264"/>
    </location>
</feature>
<comment type="subcellular location">
    <subcellularLocation>
        <location evidence="1">Membrane</location>
        <topology evidence="1">Multi-pass membrane protein</topology>
    </subcellularLocation>
</comment>
<sequence>MAKNRFSSFKRKSENYWGLFKLIGKSFYRNPRGPLFLYIVPVFFLVLFYFVLGNGMDNAGKVSLLSSYLLLPGLTILTSLAPAIVEWKNSVFLKRIDSTGVNKSLFLLALWSFYFLVGLSGIFFQFLIALALGNKIFIEHLPTIQWGYFILGVFYTIILAIAIATLLGGLFSNEGVMQGLTMMIYFLSIFLSGIMLYPTLYETSEFIRIFTYLIPQKYASFLILMAQDVKGLAGEFNNANPNHQDFTAVWQLIVGGLLFIIFFFVITNFTFKWTAKR</sequence>
<evidence type="ECO:0000256" key="1">
    <source>
        <dbReference type="ARBA" id="ARBA00004141"/>
    </source>
</evidence>
<keyword evidence="3 5" id="KW-1133">Transmembrane helix</keyword>
<feature type="transmembrane region" description="Helical" evidence="5">
    <location>
        <begin position="105"/>
        <end position="128"/>
    </location>
</feature>
<dbReference type="InterPro" id="IPR013525">
    <property type="entry name" value="ABC2_TM"/>
</dbReference>
<dbReference type="Pfam" id="PF12698">
    <property type="entry name" value="ABC2_membrane_3"/>
    <property type="match status" value="1"/>
</dbReference>